<reference evidence="3 4" key="1">
    <citation type="submission" date="2023-08" db="EMBL/GenBank/DDBJ databases">
        <title>Phytohabitans sansha sp. nov., isolated from marine sediment.</title>
        <authorList>
            <person name="Zhao Y."/>
            <person name="Yi K."/>
        </authorList>
    </citation>
    <scope>NUCLEOTIDE SEQUENCE [LARGE SCALE GENOMIC DNA]</scope>
    <source>
        <strain evidence="3 4">ZYX-F-186</strain>
    </source>
</reference>
<accession>A0ABU0Z7F4</accession>
<dbReference type="Pfam" id="PF03259">
    <property type="entry name" value="Robl_LC7"/>
    <property type="match status" value="1"/>
</dbReference>
<gene>
    <name evidence="3" type="ORF">RB614_00435</name>
</gene>
<dbReference type="Proteomes" id="UP001230908">
    <property type="component" value="Unassembled WGS sequence"/>
</dbReference>
<evidence type="ECO:0000313" key="3">
    <source>
        <dbReference type="EMBL" id="MDQ7902985.1"/>
    </source>
</evidence>
<organism evidence="3 4">
    <name type="scientific">Phytohabitans maris</name>
    <dbReference type="NCBI Taxonomy" id="3071409"/>
    <lineage>
        <taxon>Bacteria</taxon>
        <taxon>Bacillati</taxon>
        <taxon>Actinomycetota</taxon>
        <taxon>Actinomycetes</taxon>
        <taxon>Micromonosporales</taxon>
        <taxon>Micromonosporaceae</taxon>
    </lineage>
</organism>
<dbReference type="Gene3D" id="3.30.450.30">
    <property type="entry name" value="Dynein light chain 2a, cytoplasmic"/>
    <property type="match status" value="1"/>
</dbReference>
<feature type="region of interest" description="Disordered" evidence="1">
    <location>
        <begin position="130"/>
        <end position="161"/>
    </location>
</feature>
<feature type="region of interest" description="Disordered" evidence="1">
    <location>
        <begin position="1"/>
        <end position="46"/>
    </location>
</feature>
<dbReference type="EMBL" id="JAVHUY010000001">
    <property type="protein sequence ID" value="MDQ7902985.1"/>
    <property type="molecule type" value="Genomic_DNA"/>
</dbReference>
<comment type="caution">
    <text evidence="3">The sequence shown here is derived from an EMBL/GenBank/DDBJ whole genome shotgun (WGS) entry which is preliminary data.</text>
</comment>
<dbReference type="SUPFAM" id="SSF103196">
    <property type="entry name" value="Roadblock/LC7 domain"/>
    <property type="match status" value="1"/>
</dbReference>
<evidence type="ECO:0000313" key="4">
    <source>
        <dbReference type="Proteomes" id="UP001230908"/>
    </source>
</evidence>
<name>A0ABU0Z7F4_9ACTN</name>
<sequence length="161" mass="16711">MLSARDMGPGGARRPRPPPRPGAAPPPPDGMLIASDMGTGREREPGGVEAETVAALSAASLGLGQRFAATVQQGHLRETVIQADGGSVVVYAAGRGGLLTVLTRPHANLARLHHEARQVAARLGRIVDGRGITQPPTPAPAANAPDRHRLARRTPMATISR</sequence>
<feature type="domain" description="Roadblock/LAMTOR2" evidence="2">
    <location>
        <begin position="32"/>
        <end position="103"/>
    </location>
</feature>
<proteinExistence type="predicted"/>
<dbReference type="InterPro" id="IPR004942">
    <property type="entry name" value="Roadblock/LAMTOR2_dom"/>
</dbReference>
<feature type="compositionally biased region" description="Pro residues" evidence="1">
    <location>
        <begin position="18"/>
        <end position="29"/>
    </location>
</feature>
<evidence type="ECO:0000259" key="2">
    <source>
        <dbReference type="Pfam" id="PF03259"/>
    </source>
</evidence>
<keyword evidence="4" id="KW-1185">Reference proteome</keyword>
<evidence type="ECO:0000256" key="1">
    <source>
        <dbReference type="SAM" id="MobiDB-lite"/>
    </source>
</evidence>
<protein>
    <submittedName>
        <fullName evidence="3">Roadblock/LC7 domain-containing protein</fullName>
    </submittedName>
</protein>